<evidence type="ECO:0000313" key="2">
    <source>
        <dbReference type="Proteomes" id="UP000190648"/>
    </source>
</evidence>
<reference evidence="1 2" key="1">
    <citation type="submission" date="2016-02" db="EMBL/GenBank/DDBJ databases">
        <title>Band-tailed pigeon sequencing and assembly.</title>
        <authorList>
            <person name="Soares A.E."/>
            <person name="Novak B.J."/>
            <person name="Rice E.S."/>
            <person name="O'Connell B."/>
            <person name="Chang D."/>
            <person name="Weber S."/>
            <person name="Shapiro B."/>
        </authorList>
    </citation>
    <scope>NUCLEOTIDE SEQUENCE [LARGE SCALE GENOMIC DNA]</scope>
    <source>
        <strain evidence="1">BTP2013</strain>
        <tissue evidence="1">Blood</tissue>
    </source>
</reference>
<comment type="caution">
    <text evidence="1">The sequence shown here is derived from an EMBL/GenBank/DDBJ whole genome shotgun (WGS) entry which is preliminary data.</text>
</comment>
<gene>
    <name evidence="1" type="ORF">AV530_004059</name>
</gene>
<sequence length="66" mass="7317">MEGPKDWVSHRNTNLCLCLEVEESLSTECDMSKGEGGKVMVLWNHIKFLIPVALRIPKCLFGPASG</sequence>
<name>A0A1V4JTQ0_PATFA</name>
<keyword evidence="2" id="KW-1185">Reference proteome</keyword>
<proteinExistence type="predicted"/>
<organism evidence="1 2">
    <name type="scientific">Patagioenas fasciata monilis</name>
    <dbReference type="NCBI Taxonomy" id="372326"/>
    <lineage>
        <taxon>Eukaryota</taxon>
        <taxon>Metazoa</taxon>
        <taxon>Chordata</taxon>
        <taxon>Craniata</taxon>
        <taxon>Vertebrata</taxon>
        <taxon>Euteleostomi</taxon>
        <taxon>Archelosauria</taxon>
        <taxon>Archosauria</taxon>
        <taxon>Dinosauria</taxon>
        <taxon>Saurischia</taxon>
        <taxon>Theropoda</taxon>
        <taxon>Coelurosauria</taxon>
        <taxon>Aves</taxon>
        <taxon>Neognathae</taxon>
        <taxon>Neoaves</taxon>
        <taxon>Columbimorphae</taxon>
        <taxon>Columbiformes</taxon>
        <taxon>Columbidae</taxon>
        <taxon>Patagioenas</taxon>
    </lineage>
</organism>
<protein>
    <submittedName>
        <fullName evidence="1">Uncharacterized protein</fullName>
    </submittedName>
</protein>
<dbReference type="EMBL" id="LSYS01006220">
    <property type="protein sequence ID" value="OPJ75551.1"/>
    <property type="molecule type" value="Genomic_DNA"/>
</dbReference>
<dbReference type="AlphaFoldDB" id="A0A1V4JTQ0"/>
<dbReference type="Proteomes" id="UP000190648">
    <property type="component" value="Unassembled WGS sequence"/>
</dbReference>
<accession>A0A1V4JTQ0</accession>
<evidence type="ECO:0000313" key="1">
    <source>
        <dbReference type="EMBL" id="OPJ75551.1"/>
    </source>
</evidence>